<evidence type="ECO:0000256" key="2">
    <source>
        <dbReference type="RuleBase" id="RU361158"/>
    </source>
</evidence>
<dbReference type="Proteomes" id="UP000001514">
    <property type="component" value="Unassembled WGS sequence"/>
</dbReference>
<dbReference type="SUPFAM" id="SSF54626">
    <property type="entry name" value="Chalcone isomerase"/>
    <property type="match status" value="1"/>
</dbReference>
<evidence type="ECO:0000313" key="4">
    <source>
        <dbReference type="EMBL" id="EFJ05545.1"/>
    </source>
</evidence>
<dbReference type="eggNOG" id="ENOG502QQUK">
    <property type="taxonomic scope" value="Eukaryota"/>
</dbReference>
<dbReference type="Gene3D" id="3.50.70.10">
    <property type="match status" value="1"/>
</dbReference>
<dbReference type="InterPro" id="IPR016089">
    <property type="entry name" value="Chalcone_isomerase_bundle_sf"/>
</dbReference>
<dbReference type="OMA" id="VIARWIQ"/>
<dbReference type="GO" id="GO:0009570">
    <property type="term" value="C:chloroplast stroma"/>
    <property type="evidence" value="ECO:0000318"/>
    <property type="project" value="GO_Central"/>
</dbReference>
<dbReference type="STRING" id="88036.D8TCQ7"/>
<dbReference type="FunCoup" id="D8TCQ7">
    <property type="interactions" value="796"/>
</dbReference>
<proteinExistence type="inferred from homology"/>
<keyword evidence="5" id="KW-1185">Reference proteome</keyword>
<dbReference type="GO" id="GO:0016872">
    <property type="term" value="F:intramolecular lyase activity"/>
    <property type="evidence" value="ECO:0007669"/>
    <property type="project" value="InterPro"/>
</dbReference>
<dbReference type="EMBL" id="GL377719">
    <property type="protein sequence ID" value="EFJ05545.1"/>
    <property type="molecule type" value="Genomic_DNA"/>
</dbReference>
<protein>
    <recommendedName>
        <fullName evidence="2">Chalcone-flavonone isomerase family protein</fullName>
    </recommendedName>
</protein>
<dbReference type="Pfam" id="PF02431">
    <property type="entry name" value="Chalcone"/>
    <property type="match status" value="1"/>
</dbReference>
<gene>
    <name evidence="4" type="ORF">SELMODRAFT_136990</name>
</gene>
<organism evidence="5">
    <name type="scientific">Selaginella moellendorffii</name>
    <name type="common">Spikemoss</name>
    <dbReference type="NCBI Taxonomy" id="88036"/>
    <lineage>
        <taxon>Eukaryota</taxon>
        <taxon>Viridiplantae</taxon>
        <taxon>Streptophyta</taxon>
        <taxon>Embryophyta</taxon>
        <taxon>Tracheophyta</taxon>
        <taxon>Lycopodiopsida</taxon>
        <taxon>Selaginellales</taxon>
        <taxon>Selaginellaceae</taxon>
        <taxon>Selaginella</taxon>
    </lineage>
</organism>
<reference evidence="4 5" key="1">
    <citation type="journal article" date="2011" name="Science">
        <title>The Selaginella genome identifies genetic changes associated with the evolution of vascular plants.</title>
        <authorList>
            <person name="Banks J.A."/>
            <person name="Nishiyama T."/>
            <person name="Hasebe M."/>
            <person name="Bowman J.L."/>
            <person name="Gribskov M."/>
            <person name="dePamphilis C."/>
            <person name="Albert V.A."/>
            <person name="Aono N."/>
            <person name="Aoyama T."/>
            <person name="Ambrose B.A."/>
            <person name="Ashton N.W."/>
            <person name="Axtell M.J."/>
            <person name="Barker E."/>
            <person name="Barker M.S."/>
            <person name="Bennetzen J.L."/>
            <person name="Bonawitz N.D."/>
            <person name="Chapple C."/>
            <person name="Cheng C."/>
            <person name="Correa L.G."/>
            <person name="Dacre M."/>
            <person name="DeBarry J."/>
            <person name="Dreyer I."/>
            <person name="Elias M."/>
            <person name="Engstrom E.M."/>
            <person name="Estelle M."/>
            <person name="Feng L."/>
            <person name="Finet C."/>
            <person name="Floyd S.K."/>
            <person name="Frommer W.B."/>
            <person name="Fujita T."/>
            <person name="Gramzow L."/>
            <person name="Gutensohn M."/>
            <person name="Harholt J."/>
            <person name="Hattori M."/>
            <person name="Heyl A."/>
            <person name="Hirai T."/>
            <person name="Hiwatashi Y."/>
            <person name="Ishikawa M."/>
            <person name="Iwata M."/>
            <person name="Karol K.G."/>
            <person name="Koehler B."/>
            <person name="Kolukisaoglu U."/>
            <person name="Kubo M."/>
            <person name="Kurata T."/>
            <person name="Lalonde S."/>
            <person name="Li K."/>
            <person name="Li Y."/>
            <person name="Litt A."/>
            <person name="Lyons E."/>
            <person name="Manning G."/>
            <person name="Maruyama T."/>
            <person name="Michael T.P."/>
            <person name="Mikami K."/>
            <person name="Miyazaki S."/>
            <person name="Morinaga S."/>
            <person name="Murata T."/>
            <person name="Mueller-Roeber B."/>
            <person name="Nelson D.R."/>
            <person name="Obara M."/>
            <person name="Oguri Y."/>
            <person name="Olmstead R.G."/>
            <person name="Onodera N."/>
            <person name="Petersen B.L."/>
            <person name="Pils B."/>
            <person name="Prigge M."/>
            <person name="Rensing S.A."/>
            <person name="Riano-Pachon D.M."/>
            <person name="Roberts A.W."/>
            <person name="Sato Y."/>
            <person name="Scheller H.V."/>
            <person name="Schulz B."/>
            <person name="Schulz C."/>
            <person name="Shakirov E.V."/>
            <person name="Shibagaki N."/>
            <person name="Shinohara N."/>
            <person name="Shippen D.E."/>
            <person name="Soerensen I."/>
            <person name="Sotooka R."/>
            <person name="Sugimoto N."/>
            <person name="Sugita M."/>
            <person name="Sumikawa N."/>
            <person name="Tanurdzic M."/>
            <person name="Theissen G."/>
            <person name="Ulvskov P."/>
            <person name="Wakazuki S."/>
            <person name="Weng J.K."/>
            <person name="Willats W.W."/>
            <person name="Wipf D."/>
            <person name="Wolf P.G."/>
            <person name="Yang L."/>
            <person name="Zimmer A.D."/>
            <person name="Zhu Q."/>
            <person name="Mitros T."/>
            <person name="Hellsten U."/>
            <person name="Loque D."/>
            <person name="Otillar R."/>
            <person name="Salamov A."/>
            <person name="Schmutz J."/>
            <person name="Shapiro H."/>
            <person name="Lindquist E."/>
            <person name="Lucas S."/>
            <person name="Rokhsar D."/>
            <person name="Grigoriev I.V."/>
        </authorList>
    </citation>
    <scope>NUCLEOTIDE SEQUENCE [LARGE SCALE GENOMIC DNA]</scope>
</reference>
<dbReference type="GO" id="GO:0005504">
    <property type="term" value="F:fatty acid binding"/>
    <property type="evidence" value="ECO:0000318"/>
    <property type="project" value="GO_Central"/>
</dbReference>
<evidence type="ECO:0000259" key="3">
    <source>
        <dbReference type="Pfam" id="PF02431"/>
    </source>
</evidence>
<dbReference type="HOGENOM" id="CLU_070923_0_0_1"/>
<dbReference type="KEGG" id="smo:SELMODRAFT_136990"/>
<evidence type="ECO:0000256" key="1">
    <source>
        <dbReference type="ARBA" id="ARBA00007166"/>
    </source>
</evidence>
<dbReference type="GO" id="GO:0006631">
    <property type="term" value="P:fatty acid metabolic process"/>
    <property type="evidence" value="ECO:0000318"/>
    <property type="project" value="GO_Central"/>
</dbReference>
<dbReference type="Gene3D" id="1.10.890.20">
    <property type="match status" value="1"/>
</dbReference>
<accession>D8TCQ7</accession>
<dbReference type="PANTHER" id="PTHR47698">
    <property type="entry name" value="FATTY-ACID-BINDING PROTEIN 3, CHLOROPLASTIC"/>
    <property type="match status" value="1"/>
</dbReference>
<dbReference type="Gramene" id="EFJ05545">
    <property type="protein sequence ID" value="EFJ05545"/>
    <property type="gene ID" value="SELMODRAFT_136990"/>
</dbReference>
<dbReference type="AlphaFoldDB" id="D8TCQ7"/>
<feature type="domain" description="Chalcone isomerase" evidence="3">
    <location>
        <begin position="4"/>
        <end position="168"/>
    </location>
</feature>
<dbReference type="InParanoid" id="D8TCQ7"/>
<dbReference type="InterPro" id="IPR016087">
    <property type="entry name" value="Chalcone_isomerase"/>
</dbReference>
<dbReference type="PANTHER" id="PTHR47698:SF2">
    <property type="entry name" value="FATTY-ACID-BINDING PROTEIN 3, CHLOROPLASTIC"/>
    <property type="match status" value="1"/>
</dbReference>
<name>D8TCQ7_SELML</name>
<dbReference type="InterPro" id="IPR036298">
    <property type="entry name" value="Chalcone_isomerase_sf"/>
</dbReference>
<dbReference type="SMR" id="D8TCQ7"/>
<sequence length="169" mass="18624">MLLNAGVREKKIAFVAVKAYAVGFYANKEQLPNDWDKNFLVEAHTQTFAGAFEKGLVVKLARDVSGALFSSALNDELKPRLKSSPEGEKILSEFGKLFQNRKLKKGTTVYFTWIQPDTLYVGVSDGETPATPNSTFVSGFFASRLFDVYLGEKSVSPSLKASIADHLHV</sequence>
<evidence type="ECO:0000313" key="5">
    <source>
        <dbReference type="Proteomes" id="UP000001514"/>
    </source>
</evidence>
<dbReference type="InterPro" id="IPR016088">
    <property type="entry name" value="Chalcone_isomerase_3-sand"/>
</dbReference>
<comment type="similarity">
    <text evidence="1 2">Belongs to the chalcone isomerase family.</text>
</comment>